<proteinExistence type="predicted"/>
<evidence type="ECO:0000313" key="1">
    <source>
        <dbReference type="EMBL" id="VDC24777.1"/>
    </source>
</evidence>
<gene>
    <name evidence="1" type="ORF">PSET11_01440</name>
</gene>
<organism evidence="1 2">
    <name type="scientific">Arthrobacter ulcerisalmonis</name>
    <dbReference type="NCBI Taxonomy" id="2483813"/>
    <lineage>
        <taxon>Bacteria</taxon>
        <taxon>Bacillati</taxon>
        <taxon>Actinomycetota</taxon>
        <taxon>Actinomycetes</taxon>
        <taxon>Micrococcales</taxon>
        <taxon>Micrococcaceae</taxon>
        <taxon>Arthrobacter</taxon>
    </lineage>
</organism>
<evidence type="ECO:0000313" key="2">
    <source>
        <dbReference type="Proteomes" id="UP000280861"/>
    </source>
</evidence>
<dbReference type="PROSITE" id="PS51257">
    <property type="entry name" value="PROKAR_LIPOPROTEIN"/>
    <property type="match status" value="1"/>
</dbReference>
<dbReference type="EMBL" id="UXAU01000020">
    <property type="protein sequence ID" value="VDC24777.1"/>
    <property type="molecule type" value="Genomic_DNA"/>
</dbReference>
<sequence>MIRNLVAITTIGAFVVGCIALYAAMVPGPGPGTSPSQNAEAPAALADNTPLPEESKTAPSVACFNSQDQAVACSGQHASELIATDGPCTQDTVITYAGGAPGTDVLRSDVTAEQSSKGCTAKLPSGFSVQLQNLLTTDGDAAIRRCWNRPTAAEVGCDQIHTAEVVFASSTPGTNVSSCSSKADDFTNGAFSRHLDKLESVVITSGGTVECRVQARGTNQLKGTIRNLGTRALPIEAER</sequence>
<accession>A0A3P5X8R1</accession>
<reference evidence="1 2" key="1">
    <citation type="submission" date="2018-11" db="EMBL/GenBank/DDBJ databases">
        <authorList>
            <person name="Criscuolo A."/>
        </authorList>
    </citation>
    <scope>NUCLEOTIDE SEQUENCE [LARGE SCALE GENOMIC DNA]</scope>
    <source>
        <strain evidence="1">AT11b</strain>
    </source>
</reference>
<dbReference type="RefSeq" id="WP_124091395.1">
    <property type="nucleotide sequence ID" value="NZ_CBCRYA010000004.1"/>
</dbReference>
<dbReference type="Proteomes" id="UP000280861">
    <property type="component" value="Unassembled WGS sequence"/>
</dbReference>
<protein>
    <submittedName>
        <fullName evidence="1">Uncharacterized protein</fullName>
    </submittedName>
</protein>
<name>A0A3P5X8R1_9MICC</name>
<keyword evidence="2" id="KW-1185">Reference proteome</keyword>
<dbReference type="AlphaFoldDB" id="A0A3P5X8R1"/>